<organism evidence="1 2">
    <name type="scientific">Bifidobacterium adolescentis</name>
    <dbReference type="NCBI Taxonomy" id="1680"/>
    <lineage>
        <taxon>Bacteria</taxon>
        <taxon>Bacillati</taxon>
        <taxon>Actinomycetota</taxon>
        <taxon>Actinomycetes</taxon>
        <taxon>Bifidobacteriales</taxon>
        <taxon>Bifidobacteriaceae</taxon>
        <taxon>Bifidobacterium</taxon>
    </lineage>
</organism>
<reference evidence="1 2" key="1">
    <citation type="submission" date="2015-09" db="EMBL/GenBank/DDBJ databases">
        <authorList>
            <consortium name="Pathogen Informatics"/>
        </authorList>
    </citation>
    <scope>NUCLEOTIDE SEQUENCE [LARGE SCALE GENOMIC DNA]</scope>
    <source>
        <strain evidence="1 2">2789STDY5608824</strain>
    </source>
</reference>
<proteinExistence type="predicted"/>
<dbReference type="AlphaFoldDB" id="A0A173YNS2"/>
<name>A0A173YNS2_BIFAD</name>
<dbReference type="Proteomes" id="UP000095647">
    <property type="component" value="Unassembled WGS sequence"/>
</dbReference>
<accession>A0A173YNS2</accession>
<evidence type="ECO:0000313" key="1">
    <source>
        <dbReference type="EMBL" id="CUN64428.1"/>
    </source>
</evidence>
<sequence>MLGSDLQQFGAQLGVRGEAAANDQGLRTVLLATAHRLPGEHRRDGIGQRRAHVVDGNLIAFRLLLFDPTRHGRLHAGETEIVRMLLPRLALCKALRHFDGMWVAQLRVTVDVRAAGIRETKQTRHLVEAFAGSVVERGADHVDMPRHVFDMQQRSVPARHNQRKRVLGERSELQLRHRDMSDDVVDAVDRLVRGPCQRFRAGHADRETAGEAGSRGYGDRVDVGQRHVRVGQSFGDAWHERFGVRARGDFGNHAAVAGVLVHGGRDHVGNEGASLYHGRRRFVTGRFDAEYGWFAHCCSVVCVAEVCSVSAVALKPTTRGSKSRLMVYASMPSGW</sequence>
<gene>
    <name evidence="1" type="ORF">ERS852382_00975</name>
</gene>
<evidence type="ECO:0000313" key="2">
    <source>
        <dbReference type="Proteomes" id="UP000095647"/>
    </source>
</evidence>
<protein>
    <submittedName>
        <fullName evidence="1">Uncharacterized protein</fullName>
    </submittedName>
</protein>
<dbReference type="EMBL" id="CYYI01000003">
    <property type="protein sequence ID" value="CUN64428.1"/>
    <property type="molecule type" value="Genomic_DNA"/>
</dbReference>